<dbReference type="InterPro" id="IPR019690">
    <property type="entry name" value="DUF2569"/>
</dbReference>
<feature type="transmembrane region" description="Helical" evidence="1">
    <location>
        <begin position="90"/>
        <end position="108"/>
    </location>
</feature>
<evidence type="ECO:0000256" key="1">
    <source>
        <dbReference type="SAM" id="Phobius"/>
    </source>
</evidence>
<keyword evidence="1" id="KW-0812">Transmembrane</keyword>
<dbReference type="Proteomes" id="UP000009342">
    <property type="component" value="Unassembled WGS sequence"/>
</dbReference>
<comment type="caution">
    <text evidence="2">The sequence shown here is derived from an EMBL/GenBank/DDBJ whole genome shotgun (WGS) entry which is preliminary data.</text>
</comment>
<accession>A0ABM9Q687</accession>
<keyword evidence="1" id="KW-1133">Transmembrane helix</keyword>
<protein>
    <submittedName>
        <fullName evidence="2">Inner membrane protein</fullName>
    </submittedName>
</protein>
<keyword evidence="1" id="KW-0472">Membrane</keyword>
<gene>
    <name evidence="2" type="ORF">BN134_1675</name>
</gene>
<name>A0ABM9Q687_9ENTR</name>
<sequence>MTDASPVRIGGWLLAPLAWLLMSLLSTTLAVALYVMGLASPQLHQALSAQGTSGVVLWYGSMLCAMAMWGYTFWLTIAFFKRRQGVPRHYIIWLLLTVLLAIKSFAFSPVSDALAVRQLLFPLLAAALLVPYFKRSVRVKQTFVRAK</sequence>
<feature type="transmembrane region" description="Helical" evidence="1">
    <location>
        <begin position="114"/>
        <end position="133"/>
    </location>
</feature>
<proteinExistence type="predicted"/>
<organism evidence="2 3">
    <name type="scientific">Cronobacter dublinensis 1210</name>
    <dbReference type="NCBI Taxonomy" id="1208656"/>
    <lineage>
        <taxon>Bacteria</taxon>
        <taxon>Pseudomonadati</taxon>
        <taxon>Pseudomonadota</taxon>
        <taxon>Gammaproteobacteria</taxon>
        <taxon>Enterobacterales</taxon>
        <taxon>Enterobacteriaceae</taxon>
        <taxon>Cronobacter</taxon>
    </lineage>
</organism>
<evidence type="ECO:0000313" key="3">
    <source>
        <dbReference type="Proteomes" id="UP000009342"/>
    </source>
</evidence>
<feature type="transmembrane region" description="Helical" evidence="1">
    <location>
        <begin position="12"/>
        <end position="36"/>
    </location>
</feature>
<reference evidence="3" key="1">
    <citation type="journal article" date="2012" name="PLoS ONE">
        <title>Comparative analysis of genome sequences covering the seven cronobacter species.</title>
        <authorList>
            <person name="Joseph S."/>
            <person name="Desai P."/>
            <person name="Ji Y."/>
            <person name="Cummings C.A."/>
            <person name="Shih R."/>
            <person name="Degoricija L."/>
            <person name="Rico A."/>
            <person name="Brzoska P."/>
            <person name="Hamby S.E."/>
            <person name="Masood N."/>
            <person name="Hariri S."/>
            <person name="Sonbol H."/>
            <person name="Chuzhanova N."/>
            <person name="McClelland M."/>
            <person name="Furtado M.R."/>
            <person name="Forsythe S.J."/>
        </authorList>
    </citation>
    <scope>NUCLEOTIDE SEQUENCE [LARGE SCALE GENOMIC DNA]</scope>
    <source>
        <strain evidence="3">1210</strain>
    </source>
</reference>
<dbReference type="EMBL" id="CAKZ01000077">
    <property type="protein sequence ID" value="CCJ80950.1"/>
    <property type="molecule type" value="Genomic_DNA"/>
</dbReference>
<feature type="transmembrane region" description="Helical" evidence="1">
    <location>
        <begin position="56"/>
        <end position="78"/>
    </location>
</feature>
<keyword evidence="3" id="KW-1185">Reference proteome</keyword>
<evidence type="ECO:0000313" key="2">
    <source>
        <dbReference type="EMBL" id="CCJ80950.1"/>
    </source>
</evidence>
<dbReference type="Pfam" id="PF10754">
    <property type="entry name" value="DUF2569"/>
    <property type="match status" value="1"/>
</dbReference>